<gene>
    <name evidence="2" type="ORF">FSB_LOCUS23746</name>
</gene>
<accession>A0A2N9G9P9</accession>
<dbReference type="Pfam" id="PF14291">
    <property type="entry name" value="DUF4371"/>
    <property type="match status" value="1"/>
</dbReference>
<dbReference type="AlphaFoldDB" id="A0A2N9G9P9"/>
<organism evidence="2">
    <name type="scientific">Fagus sylvatica</name>
    <name type="common">Beechnut</name>
    <dbReference type="NCBI Taxonomy" id="28930"/>
    <lineage>
        <taxon>Eukaryota</taxon>
        <taxon>Viridiplantae</taxon>
        <taxon>Streptophyta</taxon>
        <taxon>Embryophyta</taxon>
        <taxon>Tracheophyta</taxon>
        <taxon>Spermatophyta</taxon>
        <taxon>Magnoliopsida</taxon>
        <taxon>eudicotyledons</taxon>
        <taxon>Gunneridae</taxon>
        <taxon>Pentapetalae</taxon>
        <taxon>rosids</taxon>
        <taxon>fabids</taxon>
        <taxon>Fagales</taxon>
        <taxon>Fagaceae</taxon>
        <taxon>Fagus</taxon>
    </lineage>
</organism>
<protein>
    <recommendedName>
        <fullName evidence="1">DUF4371 domain-containing protein</fullName>
    </recommendedName>
</protein>
<dbReference type="InterPro" id="IPR025398">
    <property type="entry name" value="DUF4371"/>
</dbReference>
<proteinExistence type="predicted"/>
<reference evidence="2" key="1">
    <citation type="submission" date="2018-02" db="EMBL/GenBank/DDBJ databases">
        <authorList>
            <person name="Cohen D.B."/>
            <person name="Kent A.D."/>
        </authorList>
    </citation>
    <scope>NUCLEOTIDE SEQUENCE</scope>
</reference>
<evidence type="ECO:0000313" key="2">
    <source>
        <dbReference type="EMBL" id="SPC95864.1"/>
    </source>
</evidence>
<dbReference type="PANTHER" id="PTHR45749">
    <property type="match status" value="1"/>
</dbReference>
<dbReference type="PANTHER" id="PTHR45749:SF36">
    <property type="entry name" value="ZINC FINGER MYM-TYPE PROTEIN 1-LIKE"/>
    <property type="match status" value="1"/>
</dbReference>
<dbReference type="EMBL" id="OIVN01001613">
    <property type="protein sequence ID" value="SPC95864.1"/>
    <property type="molecule type" value="Genomic_DNA"/>
</dbReference>
<sequence>MKEESIVLTAKLVECVMNLLKPNQSIQSFHFKQTDQARIEYWTCLNASIDCIRFLLRQGLAFRGHDESEDSSNQGNFLELLRFLADHNEDIKAVTLRNAPENNMLISPAIQKDIVSAAAVETSNAIIMELGDAFFSVLIDESRDISTKEQMAVALRYGLSLSRLRGQGYDGASNMQEDGATSEAERRSRTSLTLYTIF</sequence>
<name>A0A2N9G9P9_FAGSY</name>
<evidence type="ECO:0000259" key="1">
    <source>
        <dbReference type="Pfam" id="PF14291"/>
    </source>
</evidence>
<feature type="domain" description="DUF4371" evidence="1">
    <location>
        <begin position="17"/>
        <end position="157"/>
    </location>
</feature>